<feature type="transmembrane region" description="Helical" evidence="25">
    <location>
        <begin position="233"/>
        <end position="259"/>
    </location>
</feature>
<dbReference type="InterPro" id="IPR011701">
    <property type="entry name" value="MFS"/>
</dbReference>
<comment type="subunit">
    <text evidence="24">Homodimer. Interacts with lysosomal protein GLMP (via lumenal domain); the interaction starts while both proteins are still in the endoplasmic reticulum and is required for stabilization of MFSD1 in lysosomes but has no direct effect on its targeting to lysosomes or transporter activity.</text>
</comment>
<accession>A0A7S2MU93</accession>
<comment type="function">
    <text evidence="23">Lysosomal dipeptide uniporter that selectively exports lysine, arginine or histidine-containing dipeptides with a net positive charge from the lysosome lumen into the cytosol. Could play a role in a specific type of protein O-glycosylation indirectly regulating macrophages migration and tissue invasion. Also essential for liver homeostasis.</text>
</comment>
<feature type="transmembrane region" description="Helical" evidence="25">
    <location>
        <begin position="51"/>
        <end position="73"/>
    </location>
</feature>
<evidence type="ECO:0000313" key="27">
    <source>
        <dbReference type="EMBL" id="CAD9502528.1"/>
    </source>
</evidence>
<dbReference type="SUPFAM" id="SSF103473">
    <property type="entry name" value="MFS general substrate transporter"/>
    <property type="match status" value="2"/>
</dbReference>
<feature type="transmembrane region" description="Helical" evidence="25">
    <location>
        <begin position="143"/>
        <end position="165"/>
    </location>
</feature>
<feature type="transmembrane region" description="Helical" evidence="25">
    <location>
        <begin position="390"/>
        <end position="406"/>
    </location>
</feature>
<dbReference type="EMBL" id="HBGV01013201">
    <property type="protein sequence ID" value="CAD9502528.1"/>
    <property type="molecule type" value="Transcribed_RNA"/>
</dbReference>
<comment type="catalytic activity">
    <reaction evidence="11">
        <text>L-alpha-aminoacyl-L-histidine(out) = L-alpha-aminoacyl-L-histidine(in)</text>
        <dbReference type="Rhea" id="RHEA:79375"/>
        <dbReference type="ChEBI" id="CHEBI:229967"/>
    </reaction>
</comment>
<comment type="subcellular location">
    <subcellularLocation>
        <location evidence="1">Lysosome membrane</location>
        <topology evidence="1">Multi-pass membrane protein</topology>
    </subcellularLocation>
</comment>
<comment type="catalytic activity">
    <reaction evidence="13">
        <text>L-alpha-aminoacyl-L-lysine(out) = L-alpha-aminoacyl-L-lysine(in)</text>
        <dbReference type="Rhea" id="RHEA:79383"/>
        <dbReference type="ChEBI" id="CHEBI:229966"/>
    </reaction>
</comment>
<evidence type="ECO:0000256" key="7">
    <source>
        <dbReference type="ARBA" id="ARBA00023228"/>
    </source>
</evidence>
<comment type="catalytic activity">
    <reaction evidence="10">
        <text>L-alpha-aminoacyl-L-arginine(out) = L-alpha-aminoacyl-L-arginine(in)</text>
        <dbReference type="Rhea" id="RHEA:79367"/>
        <dbReference type="ChEBI" id="CHEBI:229968"/>
    </reaction>
</comment>
<dbReference type="InterPro" id="IPR020846">
    <property type="entry name" value="MFS_dom"/>
</dbReference>
<evidence type="ECO:0000256" key="13">
    <source>
        <dbReference type="ARBA" id="ARBA00044893"/>
    </source>
</evidence>
<evidence type="ECO:0000256" key="12">
    <source>
        <dbReference type="ARBA" id="ARBA00044891"/>
    </source>
</evidence>
<dbReference type="AlphaFoldDB" id="A0A7S2MU93"/>
<evidence type="ECO:0000256" key="25">
    <source>
        <dbReference type="SAM" id="Phobius"/>
    </source>
</evidence>
<proteinExistence type="inferred from homology"/>
<feature type="transmembrane region" description="Helical" evidence="25">
    <location>
        <begin position="452"/>
        <end position="477"/>
    </location>
</feature>
<evidence type="ECO:0000259" key="26">
    <source>
        <dbReference type="PROSITE" id="PS50850"/>
    </source>
</evidence>
<evidence type="ECO:0000256" key="3">
    <source>
        <dbReference type="ARBA" id="ARBA00022448"/>
    </source>
</evidence>
<comment type="catalytic activity">
    <reaction evidence="20">
        <text>L-lysyl-glycine(out) = L-lysyl-glycine(in)</text>
        <dbReference type="Rhea" id="RHEA:79407"/>
        <dbReference type="ChEBI" id="CHEBI:191202"/>
    </reaction>
</comment>
<comment type="catalytic activity">
    <reaction evidence="12">
        <text>L-lysyl-L-alpha-amino acid(out) = L-lysyl-L-alpha-amino acid(in)</text>
        <dbReference type="Rhea" id="RHEA:79387"/>
        <dbReference type="ChEBI" id="CHEBI:229965"/>
    </reaction>
</comment>
<dbReference type="PROSITE" id="PS50850">
    <property type="entry name" value="MFS"/>
    <property type="match status" value="1"/>
</dbReference>
<evidence type="ECO:0000256" key="11">
    <source>
        <dbReference type="ARBA" id="ARBA00044884"/>
    </source>
</evidence>
<evidence type="ECO:0000256" key="5">
    <source>
        <dbReference type="ARBA" id="ARBA00022989"/>
    </source>
</evidence>
<evidence type="ECO:0000256" key="17">
    <source>
        <dbReference type="ARBA" id="ARBA00044903"/>
    </source>
</evidence>
<feature type="transmembrane region" description="Helical" evidence="25">
    <location>
        <begin position="418"/>
        <end position="440"/>
    </location>
</feature>
<evidence type="ECO:0000256" key="6">
    <source>
        <dbReference type="ARBA" id="ARBA00023136"/>
    </source>
</evidence>
<evidence type="ECO:0000256" key="1">
    <source>
        <dbReference type="ARBA" id="ARBA00004155"/>
    </source>
</evidence>
<dbReference type="Pfam" id="PF07690">
    <property type="entry name" value="MFS_1"/>
    <property type="match status" value="1"/>
</dbReference>
<evidence type="ECO:0000256" key="9">
    <source>
        <dbReference type="ARBA" id="ARBA00044878"/>
    </source>
</evidence>
<evidence type="ECO:0000256" key="22">
    <source>
        <dbReference type="ARBA" id="ARBA00045018"/>
    </source>
</evidence>
<feature type="transmembrane region" description="Helical" evidence="25">
    <location>
        <begin position="484"/>
        <end position="505"/>
    </location>
</feature>
<comment type="similarity">
    <text evidence="2">Belongs to the major facilitator superfamily.</text>
</comment>
<feature type="domain" description="Major facilitator superfamily (MFS) profile" evidence="26">
    <location>
        <begin position="1"/>
        <end position="509"/>
    </location>
</feature>
<evidence type="ECO:0000256" key="8">
    <source>
        <dbReference type="ARBA" id="ARBA00044876"/>
    </source>
</evidence>
<evidence type="ECO:0000256" key="2">
    <source>
        <dbReference type="ARBA" id="ARBA00008335"/>
    </source>
</evidence>
<keyword evidence="7" id="KW-0458">Lysosome</keyword>
<dbReference type="InterPro" id="IPR036259">
    <property type="entry name" value="MFS_trans_sf"/>
</dbReference>
<dbReference type="GO" id="GO:0022857">
    <property type="term" value="F:transmembrane transporter activity"/>
    <property type="evidence" value="ECO:0007669"/>
    <property type="project" value="InterPro"/>
</dbReference>
<dbReference type="InterPro" id="IPR052187">
    <property type="entry name" value="MFSD1"/>
</dbReference>
<feature type="transmembrane region" description="Helical" evidence="25">
    <location>
        <begin position="365"/>
        <end position="384"/>
    </location>
</feature>
<gene>
    <name evidence="27" type="ORF">HTAM1171_LOCUS8051</name>
</gene>
<comment type="catalytic activity">
    <reaction evidence="19">
        <text>L-alanyl-L-lysine(out) = L-alanyl-L-lysine(in)</text>
        <dbReference type="Rhea" id="RHEA:79415"/>
        <dbReference type="ChEBI" id="CHEBI:192470"/>
    </reaction>
</comment>
<sequence length="539" mass="59524">MPASLHRQLKEVMPRDGFETKFQLQFTLTSVPGIVLPLFAGAFVDRFGGRLCLLVLSVVSLIGQIVASVGVQIKGWPLLLAGRFIYGLAFQPLFAAEQAFLTSWFEEKQLGLALGLSCTASYVGQFLSFIVSPKLSNEKGAAFSYWVSAMVMAVSVLSSVAIFHIDMMHAPDIRGRNQLRCSRVVAIDQSFQNEDVERNNDNLSGELDHNSVRRRHTVRRQVLELLQKTTPSYWLLCCLCILAYSISGGFLVVASGFMLERNLFKSPPKHCVLQHPSQCSSGYLAPEGGNSIYDLAGGTCHLSSDYAPVIPHLLNITKSKLSWQESQYVFEDLTASDIDCTDTFWEEACTSNYCSRRDAATIRAGFYMSIPLLVTVATSALFGYFMVDKMGWHAQLITVASILRIIEHTLFAITDSRLILPLILDGFAYSMAASSLWPAVPLTIKGEEAGSAFGLMTCIQSIGDTVFPVIISLIYTLSGELYKAVVVYFIACSLIYFWLSIMLIYTDKKNGSALLTGSNDESNSRQPQRCCVGGIYCFH</sequence>
<name>A0A7S2MU93_9STRA</name>
<evidence type="ECO:0000256" key="4">
    <source>
        <dbReference type="ARBA" id="ARBA00022692"/>
    </source>
</evidence>
<evidence type="ECO:0000256" key="21">
    <source>
        <dbReference type="ARBA" id="ARBA00044985"/>
    </source>
</evidence>
<comment type="catalytic activity">
    <reaction evidence="18">
        <text>L-histidyl-L-alpha-amino acid(out) = L-histidyl-L-alpha-amino acid(in)</text>
        <dbReference type="Rhea" id="RHEA:79379"/>
        <dbReference type="ChEBI" id="CHEBI:229964"/>
    </reaction>
</comment>
<comment type="catalytic activity">
    <reaction evidence="17">
        <text>L-arginyl-glycine(out) = L-arginyl-glycine(in)</text>
        <dbReference type="Rhea" id="RHEA:79391"/>
        <dbReference type="ChEBI" id="CHEBI:229955"/>
    </reaction>
</comment>
<comment type="catalytic activity">
    <reaction evidence="16">
        <text>L-lysyl-L-lysine(out) = L-lysyl-L-lysine(in)</text>
        <dbReference type="Rhea" id="RHEA:79403"/>
        <dbReference type="ChEBI" id="CHEBI:229956"/>
    </reaction>
</comment>
<evidence type="ECO:0000256" key="23">
    <source>
        <dbReference type="ARBA" id="ARBA00045709"/>
    </source>
</evidence>
<dbReference type="PANTHER" id="PTHR23512:SF3">
    <property type="entry name" value="MAJOR FACILITATOR SUPERFAMILY DOMAIN-CONTAINING PROTEIN 1"/>
    <property type="match status" value="1"/>
</dbReference>
<evidence type="ECO:0000256" key="10">
    <source>
        <dbReference type="ARBA" id="ARBA00044881"/>
    </source>
</evidence>
<evidence type="ECO:0000256" key="20">
    <source>
        <dbReference type="ARBA" id="ARBA00044924"/>
    </source>
</evidence>
<keyword evidence="3" id="KW-0813">Transport</keyword>
<dbReference type="Gene3D" id="1.20.1250.20">
    <property type="entry name" value="MFS general substrate transporter like domains"/>
    <property type="match status" value="2"/>
</dbReference>
<dbReference type="GO" id="GO:0005765">
    <property type="term" value="C:lysosomal membrane"/>
    <property type="evidence" value="ECO:0007669"/>
    <property type="project" value="UniProtKB-SubCell"/>
</dbReference>
<evidence type="ECO:0000256" key="24">
    <source>
        <dbReference type="ARBA" id="ARBA00046376"/>
    </source>
</evidence>
<feature type="transmembrane region" description="Helical" evidence="25">
    <location>
        <begin position="22"/>
        <end position="44"/>
    </location>
</feature>
<evidence type="ECO:0000256" key="14">
    <source>
        <dbReference type="ARBA" id="ARBA00044898"/>
    </source>
</evidence>
<keyword evidence="5 25" id="KW-1133">Transmembrane helix</keyword>
<evidence type="ECO:0000256" key="16">
    <source>
        <dbReference type="ARBA" id="ARBA00044900"/>
    </source>
</evidence>
<organism evidence="27">
    <name type="scientific">Helicotheca tamesis</name>
    <dbReference type="NCBI Taxonomy" id="374047"/>
    <lineage>
        <taxon>Eukaryota</taxon>
        <taxon>Sar</taxon>
        <taxon>Stramenopiles</taxon>
        <taxon>Ochrophyta</taxon>
        <taxon>Bacillariophyta</taxon>
        <taxon>Mediophyceae</taxon>
        <taxon>Lithodesmiophycidae</taxon>
        <taxon>Lithodesmiales</taxon>
        <taxon>Lithodesmiaceae</taxon>
        <taxon>Helicotheca</taxon>
    </lineage>
</organism>
<evidence type="ECO:0000256" key="18">
    <source>
        <dbReference type="ARBA" id="ARBA00044912"/>
    </source>
</evidence>
<evidence type="ECO:0000256" key="19">
    <source>
        <dbReference type="ARBA" id="ARBA00044919"/>
    </source>
</evidence>
<comment type="catalytic activity">
    <reaction evidence="8">
        <text>L-lysyl-L-alanine(out) = L-lysyl-L-alanine(in)</text>
        <dbReference type="Rhea" id="RHEA:79399"/>
        <dbReference type="ChEBI" id="CHEBI:229954"/>
    </reaction>
</comment>
<comment type="catalytic activity">
    <reaction evidence="9">
        <text>L-histidyl-glycine(out) = L-histidyl-glycine(in)</text>
        <dbReference type="Rhea" id="RHEA:79395"/>
        <dbReference type="ChEBI" id="CHEBI:229957"/>
    </reaction>
</comment>
<reference evidence="27" key="1">
    <citation type="submission" date="2021-01" db="EMBL/GenBank/DDBJ databases">
        <authorList>
            <person name="Corre E."/>
            <person name="Pelletier E."/>
            <person name="Niang G."/>
            <person name="Scheremetjew M."/>
            <person name="Finn R."/>
            <person name="Kale V."/>
            <person name="Holt S."/>
            <person name="Cochrane G."/>
            <person name="Meng A."/>
            <person name="Brown T."/>
            <person name="Cohen L."/>
        </authorList>
    </citation>
    <scope>NUCLEOTIDE SEQUENCE</scope>
    <source>
        <strain evidence="27">CCMP826</strain>
    </source>
</reference>
<comment type="catalytic activity">
    <reaction evidence="15">
        <text>L-arginyl-L-alpha-amino acid(out) = L-arginyl-L-alpha-amino acid(in)</text>
        <dbReference type="Rhea" id="RHEA:79371"/>
        <dbReference type="ChEBI" id="CHEBI:84315"/>
    </reaction>
</comment>
<protein>
    <recommendedName>
        <fullName evidence="21">Lysosomal dipeptide transporter MFSD1</fullName>
    </recommendedName>
    <alternativeName>
        <fullName evidence="22">Major facilitator superfamily domain-containing protein 1</fullName>
    </alternativeName>
</protein>
<comment type="catalytic activity">
    <reaction evidence="14">
        <text>L-aspartyl-L-lysine(out) = L-aspartyl-L-lysine(in)</text>
        <dbReference type="Rhea" id="RHEA:79411"/>
        <dbReference type="ChEBI" id="CHEBI:229953"/>
    </reaction>
</comment>
<feature type="transmembrane region" description="Helical" evidence="25">
    <location>
        <begin position="110"/>
        <end position="131"/>
    </location>
</feature>
<keyword evidence="4 25" id="KW-0812">Transmembrane</keyword>
<keyword evidence="6 25" id="KW-0472">Membrane</keyword>
<evidence type="ECO:0000256" key="15">
    <source>
        <dbReference type="ARBA" id="ARBA00044899"/>
    </source>
</evidence>
<dbReference type="PANTHER" id="PTHR23512">
    <property type="entry name" value="MAJOR FACILITATOR SUPERFAMILY DOMAIN-CONTAINING PROTEIN 1"/>
    <property type="match status" value="1"/>
</dbReference>